<feature type="domain" description="Methyltransferase" evidence="1">
    <location>
        <begin position="54"/>
        <end position="148"/>
    </location>
</feature>
<accession>A0A4R4XF71</accession>
<evidence type="ECO:0000313" key="2">
    <source>
        <dbReference type="EMBL" id="TDD29528.1"/>
    </source>
</evidence>
<comment type="caution">
    <text evidence="2">The sequence shown here is derived from an EMBL/GenBank/DDBJ whole genome shotgun (WGS) entry which is preliminary data.</text>
</comment>
<dbReference type="InterPro" id="IPR050723">
    <property type="entry name" value="CFA/CMAS"/>
</dbReference>
<dbReference type="EMBL" id="SMKR01000010">
    <property type="protein sequence ID" value="TDD29528.1"/>
    <property type="molecule type" value="Genomic_DNA"/>
</dbReference>
<dbReference type="PANTHER" id="PTHR43667:SF2">
    <property type="entry name" value="FATTY ACID C-METHYL TRANSFERASE"/>
    <property type="match status" value="1"/>
</dbReference>
<sequence length="250" mass="27802">MVETELQRALTVDKYPRSAKYDQRWVVDNLMGPHPLWSVEALMQVMSLKPGMRILDLGCGTALSSIFLAHEYDVEVYAADLWVKPTENWERIQAAGLGGRVHPIHANARDLPFAAGFFDAVVSIGAYHYFGTDAAYLAHCSGFVKPGGSIGIVVPGLDLEPGATLPSYLADRWVPELGTFFGPTWWRHHWERPGLVTVQVADMVPGGWEDWLRWLEACNLVGRGYEPDETMLRADGGRLLGLTRVVAQVR</sequence>
<proteinExistence type="predicted"/>
<dbReference type="InterPro" id="IPR029063">
    <property type="entry name" value="SAM-dependent_MTases_sf"/>
</dbReference>
<dbReference type="RefSeq" id="WP_132316266.1">
    <property type="nucleotide sequence ID" value="NZ_SMKR01000010.1"/>
</dbReference>
<dbReference type="Proteomes" id="UP000295172">
    <property type="component" value="Unassembled WGS sequence"/>
</dbReference>
<reference evidence="2 3" key="1">
    <citation type="submission" date="2019-02" db="EMBL/GenBank/DDBJ databases">
        <title>Draft genome sequences of novel Actinobacteria.</title>
        <authorList>
            <person name="Sahin N."/>
            <person name="Ay H."/>
            <person name="Saygin H."/>
        </authorList>
    </citation>
    <scope>NUCLEOTIDE SEQUENCE [LARGE SCALE GENOMIC DNA]</scope>
    <source>
        <strain evidence="2 3">16K104</strain>
    </source>
</reference>
<dbReference type="Pfam" id="PF13649">
    <property type="entry name" value="Methyltransf_25"/>
    <property type="match status" value="1"/>
</dbReference>
<keyword evidence="3" id="KW-1185">Reference proteome</keyword>
<dbReference type="SUPFAM" id="SSF53335">
    <property type="entry name" value="S-adenosyl-L-methionine-dependent methyltransferases"/>
    <property type="match status" value="1"/>
</dbReference>
<evidence type="ECO:0000313" key="3">
    <source>
        <dbReference type="Proteomes" id="UP000295172"/>
    </source>
</evidence>
<name>A0A4R4XF71_9ACTN</name>
<keyword evidence="2" id="KW-0808">Transferase</keyword>
<dbReference type="PANTHER" id="PTHR43667">
    <property type="entry name" value="CYCLOPROPANE-FATTY-ACYL-PHOSPHOLIPID SYNTHASE"/>
    <property type="match status" value="1"/>
</dbReference>
<keyword evidence="2" id="KW-0489">Methyltransferase</keyword>
<protein>
    <submittedName>
        <fullName evidence="2">Methyltransferase domain-containing protein</fullName>
    </submittedName>
</protein>
<gene>
    <name evidence="2" type="ORF">E1218_03775</name>
</gene>
<dbReference type="InterPro" id="IPR041698">
    <property type="entry name" value="Methyltransf_25"/>
</dbReference>
<dbReference type="Gene3D" id="3.40.50.150">
    <property type="entry name" value="Vaccinia Virus protein VP39"/>
    <property type="match status" value="1"/>
</dbReference>
<dbReference type="GO" id="GO:0032259">
    <property type="term" value="P:methylation"/>
    <property type="evidence" value="ECO:0007669"/>
    <property type="project" value="UniProtKB-KW"/>
</dbReference>
<organism evidence="2 3">
    <name type="scientific">Kribbella turkmenica</name>
    <dbReference type="NCBI Taxonomy" id="2530375"/>
    <lineage>
        <taxon>Bacteria</taxon>
        <taxon>Bacillati</taxon>
        <taxon>Actinomycetota</taxon>
        <taxon>Actinomycetes</taxon>
        <taxon>Propionibacteriales</taxon>
        <taxon>Kribbellaceae</taxon>
        <taxon>Kribbella</taxon>
    </lineage>
</organism>
<dbReference type="GO" id="GO:0008168">
    <property type="term" value="F:methyltransferase activity"/>
    <property type="evidence" value="ECO:0007669"/>
    <property type="project" value="UniProtKB-KW"/>
</dbReference>
<dbReference type="CDD" id="cd02440">
    <property type="entry name" value="AdoMet_MTases"/>
    <property type="match status" value="1"/>
</dbReference>
<dbReference type="OrthoDB" id="9782855at2"/>
<evidence type="ECO:0000259" key="1">
    <source>
        <dbReference type="Pfam" id="PF13649"/>
    </source>
</evidence>
<dbReference type="AlphaFoldDB" id="A0A4R4XF71"/>